<name>A0ABU6TI93_9FABA</name>
<keyword evidence="3" id="KW-1185">Reference proteome</keyword>
<protein>
    <submittedName>
        <fullName evidence="2">Uncharacterized protein</fullName>
    </submittedName>
</protein>
<organism evidence="2 3">
    <name type="scientific">Stylosanthes scabra</name>
    <dbReference type="NCBI Taxonomy" id="79078"/>
    <lineage>
        <taxon>Eukaryota</taxon>
        <taxon>Viridiplantae</taxon>
        <taxon>Streptophyta</taxon>
        <taxon>Embryophyta</taxon>
        <taxon>Tracheophyta</taxon>
        <taxon>Spermatophyta</taxon>
        <taxon>Magnoliopsida</taxon>
        <taxon>eudicotyledons</taxon>
        <taxon>Gunneridae</taxon>
        <taxon>Pentapetalae</taxon>
        <taxon>rosids</taxon>
        <taxon>fabids</taxon>
        <taxon>Fabales</taxon>
        <taxon>Fabaceae</taxon>
        <taxon>Papilionoideae</taxon>
        <taxon>50 kb inversion clade</taxon>
        <taxon>dalbergioids sensu lato</taxon>
        <taxon>Dalbergieae</taxon>
        <taxon>Pterocarpus clade</taxon>
        <taxon>Stylosanthes</taxon>
    </lineage>
</organism>
<accession>A0ABU6TI93</accession>
<gene>
    <name evidence="2" type="ORF">PIB30_053517</name>
</gene>
<evidence type="ECO:0000313" key="3">
    <source>
        <dbReference type="Proteomes" id="UP001341840"/>
    </source>
</evidence>
<sequence length="68" mass="7259">MKVEKGNPVKTAPPDKGPKKKSKEDKGKSIDYGEFLQSPTASHIPYSSVLVGSDNNASSKDVDGYSCD</sequence>
<reference evidence="2 3" key="1">
    <citation type="journal article" date="2023" name="Plants (Basel)">
        <title>Bridging the Gap: Combining Genomics and Transcriptomics Approaches to Understand Stylosanthes scabra, an Orphan Legume from the Brazilian Caatinga.</title>
        <authorList>
            <person name="Ferreira-Neto J.R.C."/>
            <person name="da Silva M.D."/>
            <person name="Binneck E."/>
            <person name="de Melo N.F."/>
            <person name="da Silva R.H."/>
            <person name="de Melo A.L.T.M."/>
            <person name="Pandolfi V."/>
            <person name="Bustamante F.O."/>
            <person name="Brasileiro-Vidal A.C."/>
            <person name="Benko-Iseppon A.M."/>
        </authorList>
    </citation>
    <scope>NUCLEOTIDE SEQUENCE [LARGE SCALE GENOMIC DNA]</scope>
    <source>
        <tissue evidence="2">Leaves</tissue>
    </source>
</reference>
<evidence type="ECO:0000256" key="1">
    <source>
        <dbReference type="SAM" id="MobiDB-lite"/>
    </source>
</evidence>
<feature type="region of interest" description="Disordered" evidence="1">
    <location>
        <begin position="1"/>
        <end position="68"/>
    </location>
</feature>
<proteinExistence type="predicted"/>
<comment type="caution">
    <text evidence="2">The sequence shown here is derived from an EMBL/GenBank/DDBJ whole genome shotgun (WGS) entry which is preliminary data.</text>
</comment>
<feature type="compositionally biased region" description="Basic and acidic residues" evidence="1">
    <location>
        <begin position="22"/>
        <end position="31"/>
    </location>
</feature>
<evidence type="ECO:0000313" key="2">
    <source>
        <dbReference type="EMBL" id="MED6148476.1"/>
    </source>
</evidence>
<dbReference type="EMBL" id="JASCZI010091019">
    <property type="protein sequence ID" value="MED6148476.1"/>
    <property type="molecule type" value="Genomic_DNA"/>
</dbReference>
<dbReference type="Proteomes" id="UP001341840">
    <property type="component" value="Unassembled WGS sequence"/>
</dbReference>